<feature type="domain" description="RRM" evidence="4">
    <location>
        <begin position="70"/>
        <end position="148"/>
    </location>
</feature>
<sequence>MAFALPTMATDAHMAGQMPQYFYQPAGGDAGAHPGEAITSPPPSMIMTPGTPANNNNNGKGDNYYTVISNRIFVGSLQTEVDEAILKQTFDGEGTIRESKIIRDNAGQSKGFGFITFQDEKDAAGVLEKPSGTYCFKGRTWNVAPAMRRFNNAPRETPVPVPNLLCYSNYPGGLVRYGNGIVAYPNFVPQQIYSSPSPYITSPMMQQHHFVFPSVPQHYDPNGGVTPVGAVNTAIPHQVQGVQNGGQAQQTSTASDAAADNSPAVNPDDFPPLPSKSTSSDPGDLRSVSNTNTTDSAPWQSFRPDL</sequence>
<feature type="compositionally biased region" description="Low complexity" evidence="3">
    <location>
        <begin position="241"/>
        <end position="268"/>
    </location>
</feature>
<dbReference type="SMART" id="SM00360">
    <property type="entry name" value="RRM"/>
    <property type="match status" value="1"/>
</dbReference>
<dbReference type="Pfam" id="PF00076">
    <property type="entry name" value="RRM_1"/>
    <property type="match status" value="1"/>
</dbReference>
<dbReference type="WBParaSite" id="Pan_g1499.t1">
    <property type="protein sequence ID" value="Pan_g1499.t1"/>
    <property type="gene ID" value="Pan_g1499"/>
</dbReference>
<evidence type="ECO:0000256" key="2">
    <source>
        <dbReference type="PROSITE-ProRule" id="PRU00176"/>
    </source>
</evidence>
<evidence type="ECO:0000313" key="6">
    <source>
        <dbReference type="WBParaSite" id="Pan_g1499.t1"/>
    </source>
</evidence>
<dbReference type="PANTHER" id="PTHR11176">
    <property type="entry name" value="BOULE-RELATED"/>
    <property type="match status" value="1"/>
</dbReference>
<keyword evidence="5" id="KW-1185">Reference proteome</keyword>
<reference evidence="6" key="2">
    <citation type="submission" date="2020-10" db="UniProtKB">
        <authorList>
            <consortium name="WormBaseParasite"/>
        </authorList>
    </citation>
    <scope>IDENTIFICATION</scope>
</reference>
<evidence type="ECO:0000256" key="3">
    <source>
        <dbReference type="SAM" id="MobiDB-lite"/>
    </source>
</evidence>
<name>A0A7E4ZSK1_PANRE</name>
<evidence type="ECO:0000259" key="4">
    <source>
        <dbReference type="PROSITE" id="PS50102"/>
    </source>
</evidence>
<evidence type="ECO:0000256" key="1">
    <source>
        <dbReference type="ARBA" id="ARBA00022884"/>
    </source>
</evidence>
<feature type="compositionally biased region" description="Polar residues" evidence="3">
    <location>
        <begin position="275"/>
        <end position="299"/>
    </location>
</feature>
<dbReference type="InterPro" id="IPR000504">
    <property type="entry name" value="RRM_dom"/>
</dbReference>
<evidence type="ECO:0000313" key="5">
    <source>
        <dbReference type="Proteomes" id="UP000492821"/>
    </source>
</evidence>
<organism evidence="5 6">
    <name type="scientific">Panagrellus redivivus</name>
    <name type="common">Microworm</name>
    <dbReference type="NCBI Taxonomy" id="6233"/>
    <lineage>
        <taxon>Eukaryota</taxon>
        <taxon>Metazoa</taxon>
        <taxon>Ecdysozoa</taxon>
        <taxon>Nematoda</taxon>
        <taxon>Chromadorea</taxon>
        <taxon>Rhabditida</taxon>
        <taxon>Tylenchina</taxon>
        <taxon>Panagrolaimomorpha</taxon>
        <taxon>Panagrolaimoidea</taxon>
        <taxon>Panagrolaimidae</taxon>
        <taxon>Panagrellus</taxon>
    </lineage>
</organism>
<dbReference type="PANTHER" id="PTHR11176:SF57">
    <property type="entry name" value="PROTEIN BOULE"/>
    <property type="match status" value="1"/>
</dbReference>
<dbReference type="GO" id="GO:0003723">
    <property type="term" value="F:RNA binding"/>
    <property type="evidence" value="ECO:0007669"/>
    <property type="project" value="UniProtKB-UniRule"/>
</dbReference>
<dbReference type="PROSITE" id="PS50102">
    <property type="entry name" value="RRM"/>
    <property type="match status" value="1"/>
</dbReference>
<keyword evidence="1 2" id="KW-0694">RNA-binding</keyword>
<dbReference type="AlphaFoldDB" id="A0A7E4ZSK1"/>
<proteinExistence type="predicted"/>
<reference evidence="5" key="1">
    <citation type="journal article" date="2013" name="Genetics">
        <title>The draft genome and transcriptome of Panagrellus redivivus are shaped by the harsh demands of a free-living lifestyle.</title>
        <authorList>
            <person name="Srinivasan J."/>
            <person name="Dillman A.R."/>
            <person name="Macchietto M.G."/>
            <person name="Heikkinen L."/>
            <person name="Lakso M."/>
            <person name="Fracchia K.M."/>
            <person name="Antoshechkin I."/>
            <person name="Mortazavi A."/>
            <person name="Wong G."/>
            <person name="Sternberg P.W."/>
        </authorList>
    </citation>
    <scope>NUCLEOTIDE SEQUENCE [LARGE SCALE GENOMIC DNA]</scope>
    <source>
        <strain evidence="5">MT8872</strain>
    </source>
</reference>
<dbReference type="Proteomes" id="UP000492821">
    <property type="component" value="Unassembled WGS sequence"/>
</dbReference>
<protein>
    <submittedName>
        <fullName evidence="6">RRM domain-containing protein</fullName>
    </submittedName>
</protein>
<dbReference type="InterPro" id="IPR035979">
    <property type="entry name" value="RBD_domain_sf"/>
</dbReference>
<feature type="region of interest" description="Disordered" evidence="3">
    <location>
        <begin position="241"/>
        <end position="306"/>
    </location>
</feature>
<dbReference type="SUPFAM" id="SSF54928">
    <property type="entry name" value="RNA-binding domain, RBD"/>
    <property type="match status" value="1"/>
</dbReference>
<dbReference type="InterPro" id="IPR012677">
    <property type="entry name" value="Nucleotide-bd_a/b_plait_sf"/>
</dbReference>
<accession>A0A7E4ZSK1</accession>
<dbReference type="Gene3D" id="3.30.70.330">
    <property type="match status" value="1"/>
</dbReference>